<comment type="caution">
    <text evidence="1">The sequence shown here is derived from an EMBL/GenBank/DDBJ whole genome shotgun (WGS) entry which is preliminary data.</text>
</comment>
<gene>
    <name evidence="1" type="ORF">BJ878DRAFT_542600</name>
</gene>
<dbReference type="AlphaFoldDB" id="A0A9P7Z2D7"/>
<evidence type="ECO:0000313" key="2">
    <source>
        <dbReference type="Proteomes" id="UP000887226"/>
    </source>
</evidence>
<evidence type="ECO:0000313" key="1">
    <source>
        <dbReference type="EMBL" id="KAG9244105.1"/>
    </source>
</evidence>
<dbReference type="SUPFAM" id="SSF49777">
    <property type="entry name" value="PEBP-like"/>
    <property type="match status" value="1"/>
</dbReference>
<accession>A0A9P7Z2D7</accession>
<dbReference type="Proteomes" id="UP000887226">
    <property type="component" value="Unassembled WGS sequence"/>
</dbReference>
<organism evidence="1 2">
    <name type="scientific">Calycina marina</name>
    <dbReference type="NCBI Taxonomy" id="1763456"/>
    <lineage>
        <taxon>Eukaryota</taxon>
        <taxon>Fungi</taxon>
        <taxon>Dikarya</taxon>
        <taxon>Ascomycota</taxon>
        <taxon>Pezizomycotina</taxon>
        <taxon>Leotiomycetes</taxon>
        <taxon>Helotiales</taxon>
        <taxon>Pezizellaceae</taxon>
        <taxon>Calycina</taxon>
    </lineage>
</organism>
<dbReference type="Gene3D" id="3.90.280.10">
    <property type="entry name" value="PEBP-like"/>
    <property type="match status" value="1"/>
</dbReference>
<keyword evidence="2" id="KW-1185">Reference proteome</keyword>
<proteinExistence type="predicted"/>
<reference evidence="1" key="1">
    <citation type="journal article" date="2021" name="IMA Fungus">
        <title>Genomic characterization of three marine fungi, including Emericellopsis atlantica sp. nov. with signatures of a generalist lifestyle and marine biomass degradation.</title>
        <authorList>
            <person name="Hagestad O.C."/>
            <person name="Hou L."/>
            <person name="Andersen J.H."/>
            <person name="Hansen E.H."/>
            <person name="Altermark B."/>
            <person name="Li C."/>
            <person name="Kuhnert E."/>
            <person name="Cox R.J."/>
            <person name="Crous P.W."/>
            <person name="Spatafora J.W."/>
            <person name="Lail K."/>
            <person name="Amirebrahimi M."/>
            <person name="Lipzen A."/>
            <person name="Pangilinan J."/>
            <person name="Andreopoulos W."/>
            <person name="Hayes R.D."/>
            <person name="Ng V."/>
            <person name="Grigoriev I.V."/>
            <person name="Jackson S.A."/>
            <person name="Sutton T.D.S."/>
            <person name="Dobson A.D.W."/>
            <person name="Rama T."/>
        </authorList>
    </citation>
    <scope>NUCLEOTIDE SEQUENCE</scope>
    <source>
        <strain evidence="1">TRa3180A</strain>
    </source>
</reference>
<protein>
    <submittedName>
        <fullName evidence="1">Uncharacterized protein</fullName>
    </submittedName>
</protein>
<name>A0A9P7Z2D7_9HELO</name>
<dbReference type="EMBL" id="MU253928">
    <property type="protein sequence ID" value="KAG9244105.1"/>
    <property type="molecule type" value="Genomic_DNA"/>
</dbReference>
<sequence>MLTTHLNVSYLAFKEDIAPGKKLDFATGKSRPQPAISFTGTEASTTYTFTMLDPIVGLANGSALQILHGNVSNATSLSLASSSSTATYISPALPPENPT</sequence>
<dbReference type="InterPro" id="IPR036610">
    <property type="entry name" value="PEBP-like_sf"/>
</dbReference>